<sequence>MEFKVSSARRIDDFVIKLGDQDISRNKCFKSLGSIVQKDRGIDKNMTRCKAMWHHSPKPCG</sequence>
<dbReference type="EMBL" id="JBBWWR010000005">
    <property type="protein sequence ID" value="KAK8965905.1"/>
    <property type="molecule type" value="Genomic_DNA"/>
</dbReference>
<gene>
    <name evidence="1" type="ORF">KSP40_PGU008069</name>
</gene>
<evidence type="ECO:0000313" key="2">
    <source>
        <dbReference type="Proteomes" id="UP001412067"/>
    </source>
</evidence>
<dbReference type="Proteomes" id="UP001412067">
    <property type="component" value="Unassembled WGS sequence"/>
</dbReference>
<proteinExistence type="predicted"/>
<protein>
    <submittedName>
        <fullName evidence="1">Uncharacterized protein</fullName>
    </submittedName>
</protein>
<name>A0ABR2MNZ7_9ASPA</name>
<organism evidence="1 2">
    <name type="scientific">Platanthera guangdongensis</name>
    <dbReference type="NCBI Taxonomy" id="2320717"/>
    <lineage>
        <taxon>Eukaryota</taxon>
        <taxon>Viridiplantae</taxon>
        <taxon>Streptophyta</taxon>
        <taxon>Embryophyta</taxon>
        <taxon>Tracheophyta</taxon>
        <taxon>Spermatophyta</taxon>
        <taxon>Magnoliopsida</taxon>
        <taxon>Liliopsida</taxon>
        <taxon>Asparagales</taxon>
        <taxon>Orchidaceae</taxon>
        <taxon>Orchidoideae</taxon>
        <taxon>Orchideae</taxon>
        <taxon>Orchidinae</taxon>
        <taxon>Platanthera</taxon>
    </lineage>
</organism>
<evidence type="ECO:0000313" key="1">
    <source>
        <dbReference type="EMBL" id="KAK8965905.1"/>
    </source>
</evidence>
<reference evidence="1 2" key="1">
    <citation type="journal article" date="2022" name="Nat. Plants">
        <title>Genomes of leafy and leafless Platanthera orchids illuminate the evolution of mycoheterotrophy.</title>
        <authorList>
            <person name="Li M.H."/>
            <person name="Liu K.W."/>
            <person name="Li Z."/>
            <person name="Lu H.C."/>
            <person name="Ye Q.L."/>
            <person name="Zhang D."/>
            <person name="Wang J.Y."/>
            <person name="Li Y.F."/>
            <person name="Zhong Z.M."/>
            <person name="Liu X."/>
            <person name="Yu X."/>
            <person name="Liu D.K."/>
            <person name="Tu X.D."/>
            <person name="Liu B."/>
            <person name="Hao Y."/>
            <person name="Liao X.Y."/>
            <person name="Jiang Y.T."/>
            <person name="Sun W.H."/>
            <person name="Chen J."/>
            <person name="Chen Y.Q."/>
            <person name="Ai Y."/>
            <person name="Zhai J.W."/>
            <person name="Wu S.S."/>
            <person name="Zhou Z."/>
            <person name="Hsiao Y.Y."/>
            <person name="Wu W.L."/>
            <person name="Chen Y.Y."/>
            <person name="Lin Y.F."/>
            <person name="Hsu J.L."/>
            <person name="Li C.Y."/>
            <person name="Wang Z.W."/>
            <person name="Zhao X."/>
            <person name="Zhong W.Y."/>
            <person name="Ma X.K."/>
            <person name="Ma L."/>
            <person name="Huang J."/>
            <person name="Chen G.Z."/>
            <person name="Huang M.Z."/>
            <person name="Huang L."/>
            <person name="Peng D.H."/>
            <person name="Luo Y.B."/>
            <person name="Zou S.Q."/>
            <person name="Chen S.P."/>
            <person name="Lan S."/>
            <person name="Tsai W.C."/>
            <person name="Van de Peer Y."/>
            <person name="Liu Z.J."/>
        </authorList>
    </citation>
    <scope>NUCLEOTIDE SEQUENCE [LARGE SCALE GENOMIC DNA]</scope>
    <source>
        <strain evidence="1">Lor288</strain>
    </source>
</reference>
<accession>A0ABR2MNZ7</accession>
<keyword evidence="2" id="KW-1185">Reference proteome</keyword>
<comment type="caution">
    <text evidence="1">The sequence shown here is derived from an EMBL/GenBank/DDBJ whole genome shotgun (WGS) entry which is preliminary data.</text>
</comment>